<dbReference type="AlphaFoldDB" id="A0A7W7RLG8"/>
<protein>
    <recommendedName>
        <fullName evidence="3">RING-type E3 ubiquitin transferase</fullName>
        <ecNumber evidence="3">2.3.2.27</ecNumber>
    </recommendedName>
</protein>
<evidence type="ECO:0000313" key="14">
    <source>
        <dbReference type="Proteomes" id="UP000523007"/>
    </source>
</evidence>
<dbReference type="GO" id="GO:0016567">
    <property type="term" value="P:protein ubiquitination"/>
    <property type="evidence" value="ECO:0007669"/>
    <property type="project" value="InterPro"/>
</dbReference>
<dbReference type="GO" id="GO:0008270">
    <property type="term" value="F:zinc ion binding"/>
    <property type="evidence" value="ECO:0007669"/>
    <property type="project" value="UniProtKB-KW"/>
</dbReference>
<evidence type="ECO:0000256" key="9">
    <source>
        <dbReference type="ARBA" id="ARBA00022833"/>
    </source>
</evidence>
<evidence type="ECO:0000256" key="1">
    <source>
        <dbReference type="ARBA" id="ARBA00000900"/>
    </source>
</evidence>
<keyword evidence="9" id="KW-0862">Zinc</keyword>
<evidence type="ECO:0000256" key="3">
    <source>
        <dbReference type="ARBA" id="ARBA00012483"/>
    </source>
</evidence>
<dbReference type="Pfam" id="PF12483">
    <property type="entry name" value="GIDE"/>
    <property type="match status" value="1"/>
</dbReference>
<evidence type="ECO:0000256" key="5">
    <source>
        <dbReference type="ARBA" id="ARBA00022692"/>
    </source>
</evidence>
<evidence type="ECO:0000256" key="10">
    <source>
        <dbReference type="ARBA" id="ARBA00022989"/>
    </source>
</evidence>
<evidence type="ECO:0000313" key="13">
    <source>
        <dbReference type="EMBL" id="MBB4934146.1"/>
    </source>
</evidence>
<dbReference type="Proteomes" id="UP000523007">
    <property type="component" value="Unassembled WGS sequence"/>
</dbReference>
<comment type="subcellular location">
    <subcellularLocation>
        <location evidence="2">Membrane</location>
        <topology evidence="2">Multi-pass membrane protein</topology>
    </subcellularLocation>
</comment>
<keyword evidence="14" id="KW-1185">Reference proteome</keyword>
<keyword evidence="5" id="KW-0812">Transmembrane</keyword>
<keyword evidence="4" id="KW-0808">Transferase</keyword>
<dbReference type="GO" id="GO:0016020">
    <property type="term" value="C:membrane"/>
    <property type="evidence" value="ECO:0007669"/>
    <property type="project" value="UniProtKB-SubCell"/>
</dbReference>
<evidence type="ECO:0000256" key="8">
    <source>
        <dbReference type="ARBA" id="ARBA00022786"/>
    </source>
</evidence>
<keyword evidence="11" id="KW-0472">Membrane</keyword>
<evidence type="ECO:0000256" key="7">
    <source>
        <dbReference type="ARBA" id="ARBA00022771"/>
    </source>
</evidence>
<comment type="catalytic activity">
    <reaction evidence="1">
        <text>S-ubiquitinyl-[E2 ubiquitin-conjugating enzyme]-L-cysteine + [acceptor protein]-L-lysine = [E2 ubiquitin-conjugating enzyme]-L-cysteine + N(6)-ubiquitinyl-[acceptor protein]-L-lysine.</text>
        <dbReference type="EC" id="2.3.2.27"/>
    </reaction>
</comment>
<comment type="caution">
    <text evidence="13">The sequence shown here is derived from an EMBL/GenBank/DDBJ whole genome shotgun (WGS) entry which is preliminary data.</text>
</comment>
<evidence type="ECO:0000259" key="12">
    <source>
        <dbReference type="Pfam" id="PF12483"/>
    </source>
</evidence>
<accession>A0A7W7RLG8</accession>
<evidence type="ECO:0000256" key="6">
    <source>
        <dbReference type="ARBA" id="ARBA00022723"/>
    </source>
</evidence>
<keyword evidence="10" id="KW-1133">Transmembrane helix</keyword>
<dbReference type="InterPro" id="IPR022170">
    <property type="entry name" value="MUL1-like"/>
</dbReference>
<name>A0A7W7RLG8_9ACTN</name>
<organism evidence="13 14">
    <name type="scientific">Lipingzhangella halophila</name>
    <dbReference type="NCBI Taxonomy" id="1783352"/>
    <lineage>
        <taxon>Bacteria</taxon>
        <taxon>Bacillati</taxon>
        <taxon>Actinomycetota</taxon>
        <taxon>Actinomycetes</taxon>
        <taxon>Streptosporangiales</taxon>
        <taxon>Nocardiopsidaceae</taxon>
        <taxon>Lipingzhangella</taxon>
    </lineage>
</organism>
<proteinExistence type="predicted"/>
<dbReference type="EC" id="2.3.2.27" evidence="3"/>
<reference evidence="13 14" key="1">
    <citation type="submission" date="2020-08" db="EMBL/GenBank/DDBJ databases">
        <title>Sequencing the genomes of 1000 actinobacteria strains.</title>
        <authorList>
            <person name="Klenk H.-P."/>
        </authorList>
    </citation>
    <scope>NUCLEOTIDE SEQUENCE [LARGE SCALE GENOMIC DNA]</scope>
    <source>
        <strain evidence="13 14">DSM 102030</strain>
    </source>
</reference>
<keyword evidence="8" id="KW-0833">Ubl conjugation pathway</keyword>
<dbReference type="GO" id="GO:0061630">
    <property type="term" value="F:ubiquitin protein ligase activity"/>
    <property type="evidence" value="ECO:0007669"/>
    <property type="project" value="UniProtKB-EC"/>
</dbReference>
<evidence type="ECO:0000256" key="4">
    <source>
        <dbReference type="ARBA" id="ARBA00022679"/>
    </source>
</evidence>
<dbReference type="EMBL" id="JACHJT010000001">
    <property type="protein sequence ID" value="MBB4934146.1"/>
    <property type="molecule type" value="Genomic_DNA"/>
</dbReference>
<keyword evidence="6" id="KW-0479">Metal-binding</keyword>
<feature type="domain" description="E3 Ubiquitin ligase MUL1-like" evidence="12">
    <location>
        <begin position="124"/>
        <end position="214"/>
    </location>
</feature>
<dbReference type="RefSeq" id="WP_312885512.1">
    <property type="nucleotide sequence ID" value="NZ_JACHJT010000001.1"/>
</dbReference>
<evidence type="ECO:0000256" key="11">
    <source>
        <dbReference type="ARBA" id="ARBA00023136"/>
    </source>
</evidence>
<sequence length="256" mass="27047">MQLAIGIALLAGAAILAPLACLAVRRWYRQRGLVRLRPGAVAKRAGQPITATGVAVAGPSGVIESQLARTDCVWHGHEVLRHFWSLPGKGTEAQERVCDSIADYASVEPFGIAAPGRAPKGRTVLVDPAGAELSGMDMCLQRVVGRPQRGVPAPTDDLLARVKGRISGVFRGETIEFEYREWVVRNGAPIVAHGMVELRDGWPVIVPPPDGRLRIERRGSAARVPWPARRAAGALLLSGASVASACAGLLLTVSAG</sequence>
<gene>
    <name evidence="13" type="ORF">F4561_004966</name>
</gene>
<keyword evidence="7" id="KW-0863">Zinc-finger</keyword>
<evidence type="ECO:0000256" key="2">
    <source>
        <dbReference type="ARBA" id="ARBA00004141"/>
    </source>
</evidence>